<accession>A0A8C2Q8A0</accession>
<proteinExistence type="predicted"/>
<evidence type="ECO:0000313" key="2">
    <source>
        <dbReference type="Ensembl" id="ENSCCRP00020113633.1"/>
    </source>
</evidence>
<name>A0A8C2Q8A0_CYPCA</name>
<dbReference type="PANTHER" id="PTHR23171:SF17">
    <property type="entry name" value="TUFTELIN"/>
    <property type="match status" value="1"/>
</dbReference>
<reference evidence="2" key="1">
    <citation type="submission" date="2025-08" db="UniProtKB">
        <authorList>
            <consortium name="Ensembl"/>
        </authorList>
    </citation>
    <scope>IDENTIFICATION</scope>
</reference>
<dbReference type="InterPro" id="IPR051375">
    <property type="entry name" value="Tuftelin_GRINL1A/MYZAP/CCD68"/>
</dbReference>
<keyword evidence="1" id="KW-0175">Coiled coil</keyword>
<evidence type="ECO:0000313" key="3">
    <source>
        <dbReference type="Proteomes" id="UP000694701"/>
    </source>
</evidence>
<evidence type="ECO:0000256" key="1">
    <source>
        <dbReference type="SAM" id="Coils"/>
    </source>
</evidence>
<sequence length="278" mass="32488">MLTDEVTQVQEVRYCLKTLREQMAARQNNNNNNKIPSNGFKVDVLVSKANGSNGFVNGSYSKCPGQEDDGNSLALREVTKHLYTRLQEMERRHQEEKERLQAENTEYQRRFLEEHTSRIQKAETKAEEQGKKVEEMQKFMRGLELENGTLREKLAASEAELEKLRGLKKTDSEDRSEQLKKELATLKDKNHNLDDMLKSQQRKVRNMIEQVIITVQRIFGETPNHRDKSLNDICKPFYICNVIVLFIFNNKKNFGRDHEKCSGRREAMYSNHNLNSTF</sequence>
<dbReference type="SUPFAM" id="SSF57997">
    <property type="entry name" value="Tropomyosin"/>
    <property type="match status" value="1"/>
</dbReference>
<protein>
    <submittedName>
        <fullName evidence="2">Uncharacterized protein</fullName>
    </submittedName>
</protein>
<dbReference type="Ensembl" id="ENSCCRT00020123990.1">
    <property type="protein sequence ID" value="ENSCCRP00020113633.1"/>
    <property type="gene ID" value="ENSCCRG00020051468.1"/>
</dbReference>
<dbReference type="Proteomes" id="UP000694701">
    <property type="component" value="Unplaced"/>
</dbReference>
<dbReference type="PANTHER" id="PTHR23171">
    <property type="entry name" value="GDOWN1"/>
    <property type="match status" value="1"/>
</dbReference>
<dbReference type="GO" id="GO:0035556">
    <property type="term" value="P:intracellular signal transduction"/>
    <property type="evidence" value="ECO:0007669"/>
    <property type="project" value="TreeGrafter"/>
</dbReference>
<organism evidence="2 3">
    <name type="scientific">Cyprinus carpio</name>
    <name type="common">Common carp</name>
    <dbReference type="NCBI Taxonomy" id="7962"/>
    <lineage>
        <taxon>Eukaryota</taxon>
        <taxon>Metazoa</taxon>
        <taxon>Chordata</taxon>
        <taxon>Craniata</taxon>
        <taxon>Vertebrata</taxon>
        <taxon>Euteleostomi</taxon>
        <taxon>Actinopterygii</taxon>
        <taxon>Neopterygii</taxon>
        <taxon>Teleostei</taxon>
        <taxon>Ostariophysi</taxon>
        <taxon>Cypriniformes</taxon>
        <taxon>Cyprinidae</taxon>
        <taxon>Cyprininae</taxon>
        <taxon>Cyprinus</taxon>
    </lineage>
</organism>
<feature type="coiled-coil region" evidence="1">
    <location>
        <begin position="79"/>
        <end position="210"/>
    </location>
</feature>
<dbReference type="AlphaFoldDB" id="A0A8C2Q8A0"/>